<feature type="transmembrane region" description="Helical" evidence="9">
    <location>
        <begin position="21"/>
        <end position="40"/>
    </location>
</feature>
<evidence type="ECO:0000256" key="1">
    <source>
        <dbReference type="ARBA" id="ARBA00004141"/>
    </source>
</evidence>
<evidence type="ECO:0000256" key="2">
    <source>
        <dbReference type="ARBA" id="ARBA00022606"/>
    </source>
</evidence>
<keyword evidence="4" id="KW-0552">Olfaction</keyword>
<evidence type="ECO:0000256" key="5">
    <source>
        <dbReference type="ARBA" id="ARBA00022989"/>
    </source>
</evidence>
<keyword evidence="11" id="KW-1185">Reference proteome</keyword>
<evidence type="ECO:0000313" key="11">
    <source>
        <dbReference type="Proteomes" id="UP000183832"/>
    </source>
</evidence>
<gene>
    <name evidence="10" type="primary">putative Odorant receptor 9a</name>
    <name evidence="10" type="ORF">CLUMA_CG015610</name>
</gene>
<dbReference type="PANTHER" id="PTHR21137:SF43">
    <property type="entry name" value="ODORANT RECEPTOR 47A-RELATED"/>
    <property type="match status" value="1"/>
</dbReference>
<dbReference type="GO" id="GO:0005549">
    <property type="term" value="F:odorant binding"/>
    <property type="evidence" value="ECO:0007669"/>
    <property type="project" value="InterPro"/>
</dbReference>
<organism evidence="10 11">
    <name type="scientific">Clunio marinus</name>
    <dbReference type="NCBI Taxonomy" id="568069"/>
    <lineage>
        <taxon>Eukaryota</taxon>
        <taxon>Metazoa</taxon>
        <taxon>Ecdysozoa</taxon>
        <taxon>Arthropoda</taxon>
        <taxon>Hexapoda</taxon>
        <taxon>Insecta</taxon>
        <taxon>Pterygota</taxon>
        <taxon>Neoptera</taxon>
        <taxon>Endopterygota</taxon>
        <taxon>Diptera</taxon>
        <taxon>Nematocera</taxon>
        <taxon>Chironomoidea</taxon>
        <taxon>Chironomidae</taxon>
        <taxon>Clunio</taxon>
    </lineage>
</organism>
<evidence type="ECO:0000256" key="8">
    <source>
        <dbReference type="ARBA" id="ARBA00023224"/>
    </source>
</evidence>
<protein>
    <submittedName>
        <fullName evidence="10">CLUMA_CG015610, isoform A</fullName>
    </submittedName>
</protein>
<accession>A0A1J1IPE5</accession>
<dbReference type="GO" id="GO:0007165">
    <property type="term" value="P:signal transduction"/>
    <property type="evidence" value="ECO:0007669"/>
    <property type="project" value="UniProtKB-KW"/>
</dbReference>
<evidence type="ECO:0000256" key="4">
    <source>
        <dbReference type="ARBA" id="ARBA00022725"/>
    </source>
</evidence>
<keyword evidence="3 9" id="KW-0812">Transmembrane</keyword>
<comment type="subcellular location">
    <subcellularLocation>
        <location evidence="1">Membrane</location>
        <topology evidence="1">Multi-pass membrane protein</topology>
    </subcellularLocation>
</comment>
<name>A0A1J1IPE5_9DIPT</name>
<dbReference type="Proteomes" id="UP000183832">
    <property type="component" value="Unassembled WGS sequence"/>
</dbReference>
<evidence type="ECO:0000256" key="6">
    <source>
        <dbReference type="ARBA" id="ARBA00023136"/>
    </source>
</evidence>
<feature type="transmembrane region" description="Helical" evidence="9">
    <location>
        <begin position="133"/>
        <end position="154"/>
    </location>
</feature>
<reference evidence="10 11" key="1">
    <citation type="submission" date="2015-04" db="EMBL/GenBank/DDBJ databases">
        <authorList>
            <person name="Syromyatnikov M.Y."/>
            <person name="Popov V.N."/>
        </authorList>
    </citation>
    <scope>NUCLEOTIDE SEQUENCE [LARGE SCALE GENOMIC DNA]</scope>
</reference>
<evidence type="ECO:0000256" key="9">
    <source>
        <dbReference type="SAM" id="Phobius"/>
    </source>
</evidence>
<dbReference type="Pfam" id="PF02949">
    <property type="entry name" value="7tm_6"/>
    <property type="match status" value="1"/>
</dbReference>
<dbReference type="EMBL" id="CVRI01000057">
    <property type="protein sequence ID" value="CRL02095.1"/>
    <property type="molecule type" value="Genomic_DNA"/>
</dbReference>
<dbReference type="GO" id="GO:0004984">
    <property type="term" value="F:olfactory receptor activity"/>
    <property type="evidence" value="ECO:0007669"/>
    <property type="project" value="InterPro"/>
</dbReference>
<dbReference type="GO" id="GO:0005886">
    <property type="term" value="C:plasma membrane"/>
    <property type="evidence" value="ECO:0007669"/>
    <property type="project" value="TreeGrafter"/>
</dbReference>
<feature type="transmembrane region" description="Helical" evidence="9">
    <location>
        <begin position="67"/>
        <end position="91"/>
    </location>
</feature>
<keyword evidence="5 9" id="KW-1133">Transmembrane helix</keyword>
<dbReference type="STRING" id="568069.A0A1J1IPE5"/>
<dbReference type="PANTHER" id="PTHR21137">
    <property type="entry name" value="ODORANT RECEPTOR"/>
    <property type="match status" value="1"/>
</dbReference>
<keyword evidence="7" id="KW-0675">Receptor</keyword>
<evidence type="ECO:0000313" key="10">
    <source>
        <dbReference type="EMBL" id="CRL02095.1"/>
    </source>
</evidence>
<proteinExistence type="predicted"/>
<keyword evidence="2" id="KW-0716">Sensory transduction</keyword>
<dbReference type="AlphaFoldDB" id="A0A1J1IPE5"/>
<keyword evidence="6 9" id="KW-0472">Membrane</keyword>
<sequence>MSRMEYLLNMFKVLYSRFLRLTGITFSFTPLIHGTVMKILGHQDFERYLPIKAIYPFDMYASPYYEILYVVMLYPVFITSYASVGFDLLFFDICRALCDEFDIIKHCVDSEDKKNIMSHHSKVLKIADEFKELFAPIIFIQFIEGSLALCVSGFQLVMSDVFAQKIVVTFLGVALMMQLFFYSLFSEFLKSKSESAADLCYIPDRDYILFIMRSHRSVVIKGGFYYATLETFNNIVKTAGSLIALLQSFEE</sequence>
<evidence type="ECO:0000256" key="3">
    <source>
        <dbReference type="ARBA" id="ARBA00022692"/>
    </source>
</evidence>
<evidence type="ECO:0000256" key="7">
    <source>
        <dbReference type="ARBA" id="ARBA00023170"/>
    </source>
</evidence>
<dbReference type="InterPro" id="IPR004117">
    <property type="entry name" value="7tm6_olfct_rcpt"/>
</dbReference>
<keyword evidence="8" id="KW-0807">Transducer</keyword>
<dbReference type="OrthoDB" id="7788383at2759"/>
<feature type="transmembrane region" description="Helical" evidence="9">
    <location>
        <begin position="166"/>
        <end position="185"/>
    </location>
</feature>